<accession>A0A4V2SQZ5</accession>
<protein>
    <submittedName>
        <fullName evidence="1">Uncharacterized protein</fullName>
    </submittedName>
</protein>
<evidence type="ECO:0000313" key="2">
    <source>
        <dbReference type="Proteomes" id="UP000294835"/>
    </source>
</evidence>
<dbReference type="EMBL" id="SLXP01000006">
    <property type="protein sequence ID" value="TCP40826.1"/>
    <property type="molecule type" value="Genomic_DNA"/>
</dbReference>
<dbReference type="AlphaFoldDB" id="A0A4V2SQZ5"/>
<evidence type="ECO:0000313" key="1">
    <source>
        <dbReference type="EMBL" id="TCP40826.1"/>
    </source>
</evidence>
<sequence length="83" mass="9061">MDGDAFVKLHAGLPCEGQMHRDVGRAEDGRICNSGWGRRTDLASLRVPAPRGRVKAVWANGEVAIPCACRGVVERLLNVLRPR</sequence>
<proteinExistence type="predicted"/>
<reference evidence="1 2" key="1">
    <citation type="submission" date="2019-03" db="EMBL/GenBank/DDBJ databases">
        <title>Genomic Encyclopedia of Type Strains, Phase IV (KMG-IV): sequencing the most valuable type-strain genomes for metagenomic binning, comparative biology and taxonomic classification.</title>
        <authorList>
            <person name="Goeker M."/>
        </authorList>
    </citation>
    <scope>NUCLEOTIDE SEQUENCE [LARGE SCALE GENOMIC DNA]</scope>
    <source>
        <strain evidence="1 2">DSM 18063</strain>
    </source>
</reference>
<gene>
    <name evidence="1" type="ORF">EV662_10639</name>
</gene>
<name>A0A4V2SQZ5_9RHOB</name>
<organism evidence="1 2">
    <name type="scientific">Rhodovulum marinum</name>
    <dbReference type="NCBI Taxonomy" id="320662"/>
    <lineage>
        <taxon>Bacteria</taxon>
        <taxon>Pseudomonadati</taxon>
        <taxon>Pseudomonadota</taxon>
        <taxon>Alphaproteobacteria</taxon>
        <taxon>Rhodobacterales</taxon>
        <taxon>Paracoccaceae</taxon>
        <taxon>Rhodovulum</taxon>
    </lineage>
</organism>
<keyword evidence="2" id="KW-1185">Reference proteome</keyword>
<comment type="caution">
    <text evidence="1">The sequence shown here is derived from an EMBL/GenBank/DDBJ whole genome shotgun (WGS) entry which is preliminary data.</text>
</comment>
<dbReference type="Proteomes" id="UP000294835">
    <property type="component" value="Unassembled WGS sequence"/>
</dbReference>